<name>A0AAN5DIM0_9BILA</name>
<dbReference type="EMBL" id="BTRK01000006">
    <property type="protein sequence ID" value="GMR63037.1"/>
    <property type="molecule type" value="Genomic_DNA"/>
</dbReference>
<organism evidence="1 2">
    <name type="scientific">Pristionchus mayeri</name>
    <dbReference type="NCBI Taxonomy" id="1317129"/>
    <lineage>
        <taxon>Eukaryota</taxon>
        <taxon>Metazoa</taxon>
        <taxon>Ecdysozoa</taxon>
        <taxon>Nematoda</taxon>
        <taxon>Chromadorea</taxon>
        <taxon>Rhabditida</taxon>
        <taxon>Rhabditina</taxon>
        <taxon>Diplogasteromorpha</taxon>
        <taxon>Diplogasteroidea</taxon>
        <taxon>Neodiplogasteridae</taxon>
        <taxon>Pristionchus</taxon>
    </lineage>
</organism>
<comment type="caution">
    <text evidence="1">The sequence shown here is derived from an EMBL/GenBank/DDBJ whole genome shotgun (WGS) entry which is preliminary data.</text>
</comment>
<sequence>FRCPLNFSSSFSFSSASLLSSRLRCIPMDLITVMAITTEDTVTDTIIPSDTATIEEVTATLLECSLACCSVDK</sequence>
<feature type="non-terminal residue" evidence="1">
    <location>
        <position position="1"/>
    </location>
</feature>
<dbReference type="AlphaFoldDB" id="A0AAN5DIM0"/>
<keyword evidence="2" id="KW-1185">Reference proteome</keyword>
<dbReference type="Proteomes" id="UP001328107">
    <property type="component" value="Unassembled WGS sequence"/>
</dbReference>
<evidence type="ECO:0000313" key="2">
    <source>
        <dbReference type="Proteomes" id="UP001328107"/>
    </source>
</evidence>
<protein>
    <submittedName>
        <fullName evidence="1">Uncharacterized protein</fullName>
    </submittedName>
</protein>
<evidence type="ECO:0000313" key="1">
    <source>
        <dbReference type="EMBL" id="GMR63037.1"/>
    </source>
</evidence>
<reference evidence="2" key="1">
    <citation type="submission" date="2022-10" db="EMBL/GenBank/DDBJ databases">
        <title>Genome assembly of Pristionchus species.</title>
        <authorList>
            <person name="Yoshida K."/>
            <person name="Sommer R.J."/>
        </authorList>
    </citation>
    <scope>NUCLEOTIDE SEQUENCE [LARGE SCALE GENOMIC DNA]</scope>
    <source>
        <strain evidence="2">RS5460</strain>
    </source>
</reference>
<accession>A0AAN5DIM0</accession>
<proteinExistence type="predicted"/>
<gene>
    <name evidence="1" type="ORF">PMAYCL1PPCAC_33232</name>
</gene>